<proteinExistence type="predicted"/>
<dbReference type="EMBL" id="MN740848">
    <property type="protein sequence ID" value="QHU14983.1"/>
    <property type="molecule type" value="Genomic_DNA"/>
</dbReference>
<reference evidence="1" key="1">
    <citation type="journal article" date="2020" name="Nature">
        <title>Giant virus diversity and host interactions through global metagenomics.</title>
        <authorList>
            <person name="Schulz F."/>
            <person name="Roux S."/>
            <person name="Paez-Espino D."/>
            <person name="Jungbluth S."/>
            <person name="Walsh D.A."/>
            <person name="Denef V.J."/>
            <person name="McMahon K.D."/>
            <person name="Konstantinidis K.T."/>
            <person name="Eloe-Fadrosh E.A."/>
            <person name="Kyrpides N.C."/>
            <person name="Woyke T."/>
        </authorList>
    </citation>
    <scope>NUCLEOTIDE SEQUENCE</scope>
    <source>
        <strain evidence="1">GVMAG-S-1102244-55</strain>
    </source>
</reference>
<name>A0A6C0KC62_9ZZZZ</name>
<protein>
    <submittedName>
        <fullName evidence="1">Uncharacterized protein</fullName>
    </submittedName>
</protein>
<evidence type="ECO:0000313" key="1">
    <source>
        <dbReference type="EMBL" id="QHU14983.1"/>
    </source>
</evidence>
<organism evidence="1">
    <name type="scientific">viral metagenome</name>
    <dbReference type="NCBI Taxonomy" id="1070528"/>
    <lineage>
        <taxon>unclassified sequences</taxon>
        <taxon>metagenomes</taxon>
        <taxon>organismal metagenomes</taxon>
    </lineage>
</organism>
<dbReference type="AlphaFoldDB" id="A0A6C0KC62"/>
<sequence>MNALITGYSAIKGGYKIYKYAKKFKNKKISTSNMELAGTRKERSDMILEPLQVMVQLSLLAYSPLGTKVSVSDNILHLHPPTWSQGIWRWYNSDSQNDLYYLFHAIRRYYKWYKNDENNNKIFTFILTNAVRGINKLIETYSQTEQTAITHTLALYKNVLELESPDLFKDTTKESINIDTVFENIKNIYDKRLLKIIYNSLLIMDDENTTEKQSALYLNGLLEMLQPTNENIRSWIREKLTC</sequence>
<accession>A0A6C0KC62</accession>